<dbReference type="AlphaFoldDB" id="A0A972NN58"/>
<name>A0A972NN58_9BURK</name>
<dbReference type="Gene3D" id="3.40.50.360">
    <property type="match status" value="1"/>
</dbReference>
<protein>
    <recommendedName>
        <fullName evidence="1">NADPH-dependent FMN reductase-like domain-containing protein</fullName>
    </recommendedName>
</protein>
<feature type="domain" description="NADPH-dependent FMN reductase-like" evidence="1">
    <location>
        <begin position="6"/>
        <end position="30"/>
    </location>
</feature>
<dbReference type="EMBL" id="WOEZ01000068">
    <property type="protein sequence ID" value="NPT55614.1"/>
    <property type="molecule type" value="Genomic_DNA"/>
</dbReference>
<dbReference type="Pfam" id="PF03358">
    <property type="entry name" value="FMN_red"/>
    <property type="match status" value="1"/>
</dbReference>
<accession>A0A972NN58</accession>
<dbReference type="InterPro" id="IPR005025">
    <property type="entry name" value="FMN_Rdtase-like_dom"/>
</dbReference>
<comment type="caution">
    <text evidence="2">The sequence shown here is derived from an EMBL/GenBank/DDBJ whole genome shotgun (WGS) entry which is preliminary data.</text>
</comment>
<sequence length="58" mass="6208">MGARVVKRWTQAIAASDGFVIVSPEYNARVRRAIDYTNAVCGKAFATGFANLESAAQS</sequence>
<evidence type="ECO:0000313" key="2">
    <source>
        <dbReference type="EMBL" id="NPT55614.1"/>
    </source>
</evidence>
<organism evidence="2 3">
    <name type="scientific">Paraburkholderia elongata</name>
    <dbReference type="NCBI Taxonomy" id="2675747"/>
    <lineage>
        <taxon>Bacteria</taxon>
        <taxon>Pseudomonadati</taxon>
        <taxon>Pseudomonadota</taxon>
        <taxon>Betaproteobacteria</taxon>
        <taxon>Burkholderiales</taxon>
        <taxon>Burkholderiaceae</taxon>
        <taxon>Paraburkholderia</taxon>
    </lineage>
</organism>
<reference evidence="2 3" key="1">
    <citation type="submission" date="2019-11" db="EMBL/GenBank/DDBJ databases">
        <title>Metabolism of dissolved organic matter in forest soils.</title>
        <authorList>
            <person name="Cyle K.T."/>
            <person name="Wilhelm R.C."/>
            <person name="Martinez C.E."/>
        </authorList>
    </citation>
    <scope>NUCLEOTIDE SEQUENCE [LARGE SCALE GENOMIC DNA]</scope>
    <source>
        <strain evidence="2 3">5N</strain>
    </source>
</reference>
<dbReference type="InterPro" id="IPR029039">
    <property type="entry name" value="Flavoprotein-like_sf"/>
</dbReference>
<gene>
    <name evidence="2" type="ORF">GNZ13_13650</name>
</gene>
<evidence type="ECO:0000313" key="3">
    <source>
        <dbReference type="Proteomes" id="UP000655523"/>
    </source>
</evidence>
<dbReference type="Proteomes" id="UP000655523">
    <property type="component" value="Unassembled WGS sequence"/>
</dbReference>
<proteinExistence type="predicted"/>
<dbReference type="SUPFAM" id="SSF52218">
    <property type="entry name" value="Flavoproteins"/>
    <property type="match status" value="1"/>
</dbReference>
<keyword evidence="3" id="KW-1185">Reference proteome</keyword>
<evidence type="ECO:0000259" key="1">
    <source>
        <dbReference type="Pfam" id="PF03358"/>
    </source>
</evidence>
<dbReference type="GO" id="GO:0016491">
    <property type="term" value="F:oxidoreductase activity"/>
    <property type="evidence" value="ECO:0007669"/>
    <property type="project" value="InterPro"/>
</dbReference>